<dbReference type="RefSeq" id="WP_166691111.1">
    <property type="nucleotide sequence ID" value="NZ_WAEL01000001.1"/>
</dbReference>
<dbReference type="InterPro" id="IPR036890">
    <property type="entry name" value="HATPase_C_sf"/>
</dbReference>
<feature type="transmembrane region" description="Helical" evidence="1">
    <location>
        <begin position="12"/>
        <end position="30"/>
    </location>
</feature>
<keyword evidence="3" id="KW-0418">Kinase</keyword>
<sequence>MKIPAYSRYDLLLQVITLPLNVSVLTWILVGPKYWQSWKTVGLAIPSASIILYINWLNNNVLALKIQQRYSKPKQYRERVVRMFLLAATSSCLHTSLIFAFFAFIHLPGFEVDFSRLGYGLLFTITCVAIVMSVYESIHNFGYWQQSRQEVDLLTKAQLQVQLDAMRQQVNPHFLFNSLNSLISLIEEDPHQASTFAEELSTVYRYLLRSNDCPLTTLASELEFIQSYYHLLKTRHGEALTLITRIQPGVELAQLPPLTLQLLVENAVKHNVVLPEQPLTISLTATGQQLTVSNNLQRKQSRVLSNGIGLSNILTRYQALGSLQPVVEEDGQEFRVTLPLL</sequence>
<feature type="transmembrane region" description="Helical" evidence="1">
    <location>
        <begin position="117"/>
        <end position="138"/>
    </location>
</feature>
<evidence type="ECO:0000313" key="4">
    <source>
        <dbReference type="Proteomes" id="UP000606008"/>
    </source>
</evidence>
<keyword evidence="1" id="KW-0812">Transmembrane</keyword>
<accession>A0ABX0QEJ0</accession>
<gene>
    <name evidence="3" type="ORF">F7231_05000</name>
</gene>
<reference evidence="4" key="2">
    <citation type="submission" date="2023-07" db="EMBL/GenBank/DDBJ databases">
        <authorList>
            <person name="Jung D.-H."/>
        </authorList>
    </citation>
    <scope>NUCLEOTIDE SEQUENCE [LARGE SCALE GENOMIC DNA]</scope>
    <source>
        <strain evidence="4">JA-25</strain>
    </source>
</reference>
<dbReference type="PANTHER" id="PTHR34220:SF7">
    <property type="entry name" value="SENSOR HISTIDINE KINASE YPDA"/>
    <property type="match status" value="1"/>
</dbReference>
<proteinExistence type="predicted"/>
<keyword evidence="1" id="KW-1133">Transmembrane helix</keyword>
<dbReference type="GO" id="GO:0016301">
    <property type="term" value="F:kinase activity"/>
    <property type="evidence" value="ECO:0007669"/>
    <property type="project" value="UniProtKB-KW"/>
</dbReference>
<feature type="transmembrane region" description="Helical" evidence="1">
    <location>
        <begin position="42"/>
        <end position="62"/>
    </location>
</feature>
<evidence type="ECO:0000259" key="2">
    <source>
        <dbReference type="Pfam" id="PF06580"/>
    </source>
</evidence>
<evidence type="ECO:0000313" key="3">
    <source>
        <dbReference type="EMBL" id="NID09517.1"/>
    </source>
</evidence>
<evidence type="ECO:0000256" key="1">
    <source>
        <dbReference type="SAM" id="Phobius"/>
    </source>
</evidence>
<keyword evidence="3" id="KW-0808">Transferase</keyword>
<dbReference type="EMBL" id="WAEL01000001">
    <property type="protein sequence ID" value="NID09517.1"/>
    <property type="molecule type" value="Genomic_DNA"/>
</dbReference>
<reference evidence="4" key="1">
    <citation type="submission" date="2019-09" db="EMBL/GenBank/DDBJ databases">
        <authorList>
            <person name="Jung D.-H."/>
        </authorList>
    </citation>
    <scope>NUCLEOTIDE SEQUENCE [LARGE SCALE GENOMIC DNA]</scope>
    <source>
        <strain evidence="4">JA-25</strain>
    </source>
</reference>
<dbReference type="PANTHER" id="PTHR34220">
    <property type="entry name" value="SENSOR HISTIDINE KINASE YPDA"/>
    <property type="match status" value="1"/>
</dbReference>
<dbReference type="InterPro" id="IPR010559">
    <property type="entry name" value="Sig_transdc_His_kin_internal"/>
</dbReference>
<dbReference type="Pfam" id="PF06580">
    <property type="entry name" value="His_kinase"/>
    <property type="match status" value="1"/>
</dbReference>
<dbReference type="InterPro" id="IPR050640">
    <property type="entry name" value="Bact_2-comp_sensor_kinase"/>
</dbReference>
<organism evidence="3 4">
    <name type="scientific">Fibrivirga algicola</name>
    <dbReference type="NCBI Taxonomy" id="2950420"/>
    <lineage>
        <taxon>Bacteria</taxon>
        <taxon>Pseudomonadati</taxon>
        <taxon>Bacteroidota</taxon>
        <taxon>Cytophagia</taxon>
        <taxon>Cytophagales</taxon>
        <taxon>Spirosomataceae</taxon>
        <taxon>Fibrivirga</taxon>
    </lineage>
</organism>
<name>A0ABX0QEJ0_9BACT</name>
<dbReference type="Gene3D" id="3.30.565.10">
    <property type="entry name" value="Histidine kinase-like ATPase, C-terminal domain"/>
    <property type="match status" value="1"/>
</dbReference>
<dbReference type="Proteomes" id="UP000606008">
    <property type="component" value="Unassembled WGS sequence"/>
</dbReference>
<comment type="caution">
    <text evidence="3">The sequence shown here is derived from an EMBL/GenBank/DDBJ whole genome shotgun (WGS) entry which is preliminary data.</text>
</comment>
<keyword evidence="1" id="KW-0472">Membrane</keyword>
<keyword evidence="4" id="KW-1185">Reference proteome</keyword>
<feature type="domain" description="Signal transduction histidine kinase internal region" evidence="2">
    <location>
        <begin position="162"/>
        <end position="239"/>
    </location>
</feature>
<protein>
    <submittedName>
        <fullName evidence="3">Histidine kinase</fullName>
    </submittedName>
</protein>
<feature type="transmembrane region" description="Helical" evidence="1">
    <location>
        <begin position="83"/>
        <end position="105"/>
    </location>
</feature>